<dbReference type="Proteomes" id="UP000199169">
    <property type="component" value="Unassembled WGS sequence"/>
</dbReference>
<gene>
    <name evidence="1" type="ORF">ACCAA_1460002</name>
</gene>
<organism evidence="1 2">
    <name type="scientific">Candidatus Accumulibacter aalborgensis</name>
    <dbReference type="NCBI Taxonomy" id="1860102"/>
    <lineage>
        <taxon>Bacteria</taxon>
        <taxon>Pseudomonadati</taxon>
        <taxon>Pseudomonadota</taxon>
        <taxon>Betaproteobacteria</taxon>
        <taxon>Candidatus Accumulibacter</taxon>
    </lineage>
</organism>
<accession>A0A1A8XKL0</accession>
<keyword evidence="2" id="KW-1185">Reference proteome</keyword>
<reference evidence="1 2" key="1">
    <citation type="submission" date="2016-06" db="EMBL/GenBank/DDBJ databases">
        <authorList>
            <person name="Kjaerup R.B."/>
            <person name="Dalgaard T.S."/>
            <person name="Juul-Madsen H.R."/>
        </authorList>
    </citation>
    <scope>NUCLEOTIDE SEQUENCE [LARGE SCALE GENOMIC DNA]</scope>
    <source>
        <strain evidence="1">3</strain>
    </source>
</reference>
<evidence type="ECO:0000313" key="1">
    <source>
        <dbReference type="EMBL" id="SBT04478.1"/>
    </source>
</evidence>
<dbReference type="EMBL" id="FLQX01000053">
    <property type="protein sequence ID" value="SBT04478.1"/>
    <property type="molecule type" value="Genomic_DNA"/>
</dbReference>
<proteinExistence type="predicted"/>
<name>A0A1A8XKL0_9PROT</name>
<evidence type="ECO:0000313" key="2">
    <source>
        <dbReference type="Proteomes" id="UP000199169"/>
    </source>
</evidence>
<dbReference type="AlphaFoldDB" id="A0A1A8XKL0"/>
<protein>
    <submittedName>
        <fullName evidence="1">Uncharacterized protein</fullName>
    </submittedName>
</protein>
<sequence length="65" mass="7338">MSFRPSEVLRQPLHGSTLCLLSRREDDPKSGAICYVLLRQLLKGTGLPRFARNDGEGEREAPRSR</sequence>